<evidence type="ECO:0000313" key="2">
    <source>
        <dbReference type="Proteomes" id="UP000243376"/>
    </source>
</evidence>
<protein>
    <submittedName>
        <fullName evidence="1">Uncharacterized protein</fullName>
    </submittedName>
</protein>
<accession>A0A2J6XFJ9</accession>
<evidence type="ECO:0000313" key="1">
    <source>
        <dbReference type="EMBL" id="PMP86912.1"/>
    </source>
</evidence>
<comment type="caution">
    <text evidence="1">The sequence shown here is derived from an EMBL/GenBank/DDBJ whole genome shotgun (WGS) entry which is preliminary data.</text>
</comment>
<reference evidence="1 2" key="1">
    <citation type="submission" date="2018-01" db="EMBL/GenBank/DDBJ databases">
        <title>Metagenomic assembled genomes from two thermal pools in the Uzon Caldera, Kamchatka, Russia.</title>
        <authorList>
            <person name="Wilkins L."/>
            <person name="Ettinger C."/>
        </authorList>
    </citation>
    <scope>NUCLEOTIDE SEQUENCE [LARGE SCALE GENOMIC DNA]</scope>
    <source>
        <strain evidence="1">ZAV-02</strain>
    </source>
</reference>
<organism evidence="1 2">
    <name type="scientific">Chloroflexus aggregans</name>
    <dbReference type="NCBI Taxonomy" id="152260"/>
    <lineage>
        <taxon>Bacteria</taxon>
        <taxon>Bacillati</taxon>
        <taxon>Chloroflexota</taxon>
        <taxon>Chloroflexia</taxon>
        <taxon>Chloroflexales</taxon>
        <taxon>Chloroflexineae</taxon>
        <taxon>Chloroflexaceae</taxon>
        <taxon>Chloroflexus</taxon>
    </lineage>
</organism>
<name>A0A2J6XFJ9_9CHLR</name>
<gene>
    <name evidence="1" type="ORF">C0184_00775</name>
</gene>
<dbReference type="AlphaFoldDB" id="A0A2J6XFJ9"/>
<proteinExistence type="predicted"/>
<dbReference type="EMBL" id="PNIQ01000059">
    <property type="protein sequence ID" value="PMP86912.1"/>
    <property type="molecule type" value="Genomic_DNA"/>
</dbReference>
<dbReference type="Proteomes" id="UP000243376">
    <property type="component" value="Unassembled WGS sequence"/>
</dbReference>
<sequence>MTTGPSPAFPESCITNYLIAQVLPMTGMFEQASRFPRAHAVAQFNADTRMYGRFIPPSHPRCRWIHRLVSSAPRSWC</sequence>